<evidence type="ECO:0000313" key="2">
    <source>
        <dbReference type="EMBL" id="EEF69233.1"/>
    </source>
</evidence>
<reference evidence="2 3" key="1">
    <citation type="submission" date="2008-12" db="EMBL/GenBank/DDBJ databases">
        <authorList>
            <person name="Fulton L."/>
            <person name="Clifton S."/>
            <person name="Fulton B."/>
            <person name="Xu J."/>
            <person name="Minx P."/>
            <person name="Pepin K.H."/>
            <person name="Johnson M."/>
            <person name="Bhonagiri V."/>
            <person name="Nash W.E."/>
            <person name="Mardis E.R."/>
            <person name="Wilson R.K."/>
        </authorList>
    </citation>
    <scope>NUCLEOTIDE SEQUENCE [LARGE SCALE GENOMIC DNA]</scope>
    <source>
        <strain evidence="2 3">DSM 12042</strain>
    </source>
</reference>
<dbReference type="EMBL" id="ACCF01000044">
    <property type="protein sequence ID" value="EEF69233.1"/>
    <property type="molecule type" value="Genomic_DNA"/>
</dbReference>
<name>B9Y456_9FIRM</name>
<organism evidence="2 3">
    <name type="scientific">Holdemania filiformis DSM 12042</name>
    <dbReference type="NCBI Taxonomy" id="545696"/>
    <lineage>
        <taxon>Bacteria</taxon>
        <taxon>Bacillati</taxon>
        <taxon>Bacillota</taxon>
        <taxon>Erysipelotrichia</taxon>
        <taxon>Erysipelotrichales</taxon>
        <taxon>Erysipelotrichaceae</taxon>
        <taxon>Holdemania</taxon>
    </lineage>
</organism>
<dbReference type="HOGENOM" id="CLU_3290781_0_0_9"/>
<dbReference type="Proteomes" id="UP000005950">
    <property type="component" value="Unassembled WGS sequence"/>
</dbReference>
<sequence>MAGTDEESESVKNKISGISPGKKLKKGSFRQSESGGGGPV</sequence>
<feature type="region of interest" description="Disordered" evidence="1">
    <location>
        <begin position="1"/>
        <end position="40"/>
    </location>
</feature>
<accession>B9Y456</accession>
<proteinExistence type="predicted"/>
<evidence type="ECO:0000256" key="1">
    <source>
        <dbReference type="SAM" id="MobiDB-lite"/>
    </source>
</evidence>
<dbReference type="AlphaFoldDB" id="B9Y456"/>
<evidence type="ECO:0000313" key="3">
    <source>
        <dbReference type="Proteomes" id="UP000005950"/>
    </source>
</evidence>
<protein>
    <submittedName>
        <fullName evidence="2">Uncharacterized protein</fullName>
    </submittedName>
</protein>
<gene>
    <name evidence="2" type="ORF">HOLDEFILI_00587</name>
</gene>
<comment type="caution">
    <text evidence="2">The sequence shown here is derived from an EMBL/GenBank/DDBJ whole genome shotgun (WGS) entry which is preliminary data.</text>
</comment>
<reference evidence="2 3" key="2">
    <citation type="submission" date="2009-02" db="EMBL/GenBank/DDBJ databases">
        <title>Draft genome sequence of Holdemania filiformis DSM 12042.</title>
        <authorList>
            <person name="Sudarsanam P."/>
            <person name="Ley R."/>
            <person name="Guruge J."/>
            <person name="Turnbaugh P.J."/>
            <person name="Mahowald M."/>
            <person name="Liep D."/>
            <person name="Gordon J."/>
        </authorList>
    </citation>
    <scope>NUCLEOTIDE SEQUENCE [LARGE SCALE GENOMIC DNA]</scope>
    <source>
        <strain evidence="2 3">DSM 12042</strain>
    </source>
</reference>